<dbReference type="AlphaFoldDB" id="B1WTS3"/>
<dbReference type="STRING" id="43989.cce_1038"/>
<dbReference type="EMBL" id="CP000806">
    <property type="protein sequence ID" value="ACB50389.1"/>
    <property type="molecule type" value="Genomic_DNA"/>
</dbReference>
<accession>B1WTS3</accession>
<dbReference type="HOGENOM" id="CLU_3373304_0_0_3"/>
<name>B1WTS3_CROS5</name>
<evidence type="ECO:0000313" key="1">
    <source>
        <dbReference type="EMBL" id="ACB50389.1"/>
    </source>
</evidence>
<gene>
    <name evidence="1" type="ordered locus">cce_1038</name>
</gene>
<keyword evidence="2" id="KW-1185">Reference proteome</keyword>
<reference evidence="1 2" key="1">
    <citation type="journal article" date="2008" name="Proc. Natl. Acad. Sci. U.S.A.">
        <title>The genome of Cyanothece 51142, a unicellular diazotrophic cyanobacterium important in the marine nitrogen cycle.</title>
        <authorList>
            <person name="Welsh E.A."/>
            <person name="Liberton M."/>
            <person name="Stoeckel J."/>
            <person name="Loh T."/>
            <person name="Elvitigala T."/>
            <person name="Wang C."/>
            <person name="Wollam A."/>
            <person name="Fulton R.S."/>
            <person name="Clifton S.W."/>
            <person name="Jacobs J.M."/>
            <person name="Aurora R."/>
            <person name="Ghosh B.K."/>
            <person name="Sherman L.A."/>
            <person name="Smith R.D."/>
            <person name="Wilson R.K."/>
            <person name="Pakrasi H.B."/>
        </authorList>
    </citation>
    <scope>NUCLEOTIDE SEQUENCE [LARGE SCALE GENOMIC DNA]</scope>
    <source>
        <strain evidence="2">ATCC 51142 / BH68</strain>
    </source>
</reference>
<evidence type="ECO:0008006" key="3">
    <source>
        <dbReference type="Google" id="ProtNLM"/>
    </source>
</evidence>
<dbReference type="KEGG" id="cyt:cce_1038"/>
<organism evidence="1 2">
    <name type="scientific">Crocosphaera subtropica (strain ATCC 51142 / BH68)</name>
    <name type="common">Cyanothece sp. (strain ATCC 51142)</name>
    <dbReference type="NCBI Taxonomy" id="43989"/>
    <lineage>
        <taxon>Bacteria</taxon>
        <taxon>Bacillati</taxon>
        <taxon>Cyanobacteriota</taxon>
        <taxon>Cyanophyceae</taxon>
        <taxon>Oscillatoriophycideae</taxon>
        <taxon>Chroococcales</taxon>
        <taxon>Aphanothecaceae</taxon>
        <taxon>Crocosphaera</taxon>
        <taxon>Crocosphaera subtropica</taxon>
    </lineage>
</organism>
<evidence type="ECO:0000313" key="2">
    <source>
        <dbReference type="Proteomes" id="UP000001203"/>
    </source>
</evidence>
<dbReference type="Proteomes" id="UP000001203">
    <property type="component" value="Chromosome circular"/>
</dbReference>
<sequence length="34" mass="3812">MSLKKLLIEKRQEIVSIAAKHGAFNVRIFGSVAR</sequence>
<proteinExistence type="predicted"/>
<protein>
    <recommendedName>
        <fullName evidence="3">Polymerase nucleotidyl transferase domain-containing protein</fullName>
    </recommendedName>
</protein>